<evidence type="ECO:0000313" key="7">
    <source>
        <dbReference type="Proteomes" id="UP000045706"/>
    </source>
</evidence>
<dbReference type="GO" id="GO:0000981">
    <property type="term" value="F:DNA-binding transcription factor activity, RNA polymerase II-specific"/>
    <property type="evidence" value="ECO:0007669"/>
    <property type="project" value="InterPro"/>
</dbReference>
<feature type="region of interest" description="Disordered" evidence="2">
    <location>
        <begin position="107"/>
        <end position="140"/>
    </location>
</feature>
<evidence type="ECO:0000256" key="2">
    <source>
        <dbReference type="SAM" id="MobiDB-lite"/>
    </source>
</evidence>
<sequence length="453" mass="50044">MSDSESRCTASKEPAAGETCCCGKCVTTSKKGGRRHHRKSRLGCKTCKRRKVKQTTSKLTITVQCDEAKPECGNCQRFGVACDFLPIAVFKAQTKHAEEPQIPNSWAEQVHSGSPLAQSPEVGSGITSQTPPSTQPSEFSNSLTNLLDVENIELFHSFMVHTAPTLGDSSKFYRDKAPVLGFRHPCVLNGMLALAALHQVRLQPEDAFRFVALADRHSTTALQQATDLLPFISLENGQALYMVTVMICFTAFARGPSPGNLLVVAENGEVPWVSLISGVRFVVKTLGWPAILTGVLAKEPEPEAADTATQHQVPALPSFVEWEKSLNEVSSLVSILADSKDRDIYQHDIKLLSNAFRTTFGTINEPKSFIKGEVQHVLSWLYQIETGSVERLERKEPIALILLGHFAILLRTLDRYWFMDGWGMHILNEVCQASEAAHKWLAWPTAVIQESFV</sequence>
<dbReference type="AlphaFoldDB" id="A0A0G4LUY9"/>
<feature type="compositionally biased region" description="Polar residues" evidence="2">
    <location>
        <begin position="107"/>
        <end position="117"/>
    </location>
</feature>
<accession>A0A0G4LUY9</accession>
<dbReference type="Gene3D" id="4.10.240.10">
    <property type="entry name" value="Zn(2)-C6 fungal-type DNA-binding domain"/>
    <property type="match status" value="1"/>
</dbReference>
<dbReference type="InterPro" id="IPR052400">
    <property type="entry name" value="Zn2-C6_fungal_TF"/>
</dbReference>
<evidence type="ECO:0000313" key="4">
    <source>
        <dbReference type="EMBL" id="CRK25896.1"/>
    </source>
</evidence>
<dbReference type="EMBL" id="CVQH01019779">
    <property type="protein sequence ID" value="CRK25896.1"/>
    <property type="molecule type" value="Genomic_DNA"/>
</dbReference>
<evidence type="ECO:0000313" key="5">
    <source>
        <dbReference type="EMBL" id="CRK48372.1"/>
    </source>
</evidence>
<dbReference type="EMBL" id="CVQI01037440">
    <property type="protein sequence ID" value="CRK48372.1"/>
    <property type="molecule type" value="Genomic_DNA"/>
</dbReference>
<protein>
    <recommendedName>
        <fullName evidence="3">Zn(2)-C6 fungal-type domain-containing protein</fullName>
    </recommendedName>
</protein>
<dbReference type="InterPro" id="IPR001138">
    <property type="entry name" value="Zn2Cys6_DnaBD"/>
</dbReference>
<organism evidence="4 6">
    <name type="scientific">Verticillium longisporum</name>
    <name type="common">Verticillium dahliae var. longisporum</name>
    <dbReference type="NCBI Taxonomy" id="100787"/>
    <lineage>
        <taxon>Eukaryota</taxon>
        <taxon>Fungi</taxon>
        <taxon>Dikarya</taxon>
        <taxon>Ascomycota</taxon>
        <taxon>Pezizomycotina</taxon>
        <taxon>Sordariomycetes</taxon>
        <taxon>Hypocreomycetidae</taxon>
        <taxon>Glomerellales</taxon>
        <taxon>Plectosphaerellaceae</taxon>
        <taxon>Verticillium</taxon>
    </lineage>
</organism>
<proteinExistence type="predicted"/>
<keyword evidence="6" id="KW-1185">Reference proteome</keyword>
<dbReference type="Proteomes" id="UP000045706">
    <property type="component" value="Unassembled WGS sequence"/>
</dbReference>
<keyword evidence="1" id="KW-0539">Nucleus</keyword>
<evidence type="ECO:0000259" key="3">
    <source>
        <dbReference type="SMART" id="SM00066"/>
    </source>
</evidence>
<dbReference type="PANTHER" id="PTHR47657">
    <property type="entry name" value="STEROL REGULATORY ELEMENT-BINDING PROTEIN ECM22"/>
    <property type="match status" value="1"/>
</dbReference>
<feature type="domain" description="Zn(2)-C6 fungal-type" evidence="3">
    <location>
        <begin position="38"/>
        <end position="93"/>
    </location>
</feature>
<reference evidence="6 7" key="1">
    <citation type="submission" date="2015-05" db="EMBL/GenBank/DDBJ databases">
        <authorList>
            <person name="Fogelqvist Johan"/>
        </authorList>
    </citation>
    <scope>NUCLEOTIDE SEQUENCE [LARGE SCALE GENOMIC DNA]</scope>
    <source>
        <strain evidence="4">VL1</strain>
        <strain evidence="5">VL2</strain>
    </source>
</reference>
<dbReference type="PANTHER" id="PTHR47657:SF13">
    <property type="entry name" value="ZN(2)-C6 FUNGAL-TYPE DOMAIN-CONTAINING PROTEIN-RELATED"/>
    <property type="match status" value="1"/>
</dbReference>
<evidence type="ECO:0000313" key="6">
    <source>
        <dbReference type="Proteomes" id="UP000044602"/>
    </source>
</evidence>
<dbReference type="InterPro" id="IPR036864">
    <property type="entry name" value="Zn2-C6_fun-type_DNA-bd_sf"/>
</dbReference>
<dbReference type="STRING" id="100787.A0A0G4LUY9"/>
<dbReference type="SMART" id="SM00066">
    <property type="entry name" value="GAL4"/>
    <property type="match status" value="1"/>
</dbReference>
<name>A0A0G4LUY9_VERLO</name>
<dbReference type="Proteomes" id="UP000044602">
    <property type="component" value="Unassembled WGS sequence"/>
</dbReference>
<gene>
    <name evidence="4" type="ORF">BN1708_014362</name>
    <name evidence="5" type="ORF">BN1723_016865</name>
</gene>
<dbReference type="CDD" id="cd00067">
    <property type="entry name" value="GAL4"/>
    <property type="match status" value="1"/>
</dbReference>
<feature type="compositionally biased region" description="Polar residues" evidence="2">
    <location>
        <begin position="125"/>
        <end position="140"/>
    </location>
</feature>
<evidence type="ECO:0000256" key="1">
    <source>
        <dbReference type="ARBA" id="ARBA00023242"/>
    </source>
</evidence>
<dbReference type="GO" id="GO:0008270">
    <property type="term" value="F:zinc ion binding"/>
    <property type="evidence" value="ECO:0007669"/>
    <property type="project" value="InterPro"/>
</dbReference>